<evidence type="ECO:0000313" key="19">
    <source>
        <dbReference type="Proteomes" id="UP000267029"/>
    </source>
</evidence>
<dbReference type="PANTHER" id="PTHR23422:SF11">
    <property type="entry name" value="DIPEPTIDYL PEPTIDASE 3"/>
    <property type="match status" value="1"/>
</dbReference>
<evidence type="ECO:0000256" key="10">
    <source>
        <dbReference type="ARBA" id="ARBA00022801"/>
    </source>
</evidence>
<evidence type="ECO:0000313" key="20">
    <source>
        <dbReference type="WBParaSite" id="MCU_012520-RA"/>
    </source>
</evidence>
<evidence type="ECO:0000256" key="15">
    <source>
        <dbReference type="PIRNR" id="PIRNR007828"/>
    </source>
</evidence>
<evidence type="ECO:0000256" key="16">
    <source>
        <dbReference type="PIRSR" id="PIRSR007828-1"/>
    </source>
</evidence>
<proteinExistence type="inferred from homology"/>
<dbReference type="PANTHER" id="PTHR23422">
    <property type="entry name" value="DIPEPTIDYL PEPTIDASE III-RELATED"/>
    <property type="match status" value="1"/>
</dbReference>
<evidence type="ECO:0000313" key="18">
    <source>
        <dbReference type="EMBL" id="VDD78170.1"/>
    </source>
</evidence>
<dbReference type="PIRSF" id="PIRSF007828">
    <property type="entry name" value="Dipeptidyl-peptidase_III"/>
    <property type="match status" value="1"/>
</dbReference>
<evidence type="ECO:0000256" key="17">
    <source>
        <dbReference type="PIRSR" id="PIRSR007828-2"/>
    </source>
</evidence>
<dbReference type="GO" id="GO:0008235">
    <property type="term" value="F:metalloexopeptidase activity"/>
    <property type="evidence" value="ECO:0007669"/>
    <property type="project" value="InterPro"/>
</dbReference>
<dbReference type="GO" id="GO:0006508">
    <property type="term" value="P:proteolysis"/>
    <property type="evidence" value="ECO:0007669"/>
    <property type="project" value="UniProtKB-KW"/>
</dbReference>
<keyword evidence="7 15" id="KW-0963">Cytoplasm</keyword>
<feature type="binding site" evidence="17">
    <location>
        <position position="496"/>
    </location>
    <ligand>
        <name>Zn(2+)</name>
        <dbReference type="ChEBI" id="CHEBI:29105"/>
        <note>catalytic</note>
    </ligand>
</feature>
<evidence type="ECO:0000256" key="12">
    <source>
        <dbReference type="ARBA" id="ARBA00023049"/>
    </source>
</evidence>
<reference evidence="18 19" key="1">
    <citation type="submission" date="2018-10" db="EMBL/GenBank/DDBJ databases">
        <authorList>
            <consortium name="Pathogen Informatics"/>
        </authorList>
    </citation>
    <scope>NUCLEOTIDE SEQUENCE [LARGE SCALE GENOMIC DNA]</scope>
</reference>
<dbReference type="STRING" id="53468.A0A0R3UB74"/>
<evidence type="ECO:0000256" key="4">
    <source>
        <dbReference type="ARBA" id="ARBA00012063"/>
    </source>
</evidence>
<dbReference type="Gene3D" id="3.30.540.30">
    <property type="match status" value="2"/>
</dbReference>
<evidence type="ECO:0000256" key="1">
    <source>
        <dbReference type="ARBA" id="ARBA00001336"/>
    </source>
</evidence>
<evidence type="ECO:0000256" key="9">
    <source>
        <dbReference type="ARBA" id="ARBA00022723"/>
    </source>
</evidence>
<dbReference type="GO" id="GO:0005737">
    <property type="term" value="C:cytoplasm"/>
    <property type="evidence" value="ECO:0007669"/>
    <property type="project" value="UniProtKB-SubCell"/>
</dbReference>
<evidence type="ECO:0000256" key="11">
    <source>
        <dbReference type="ARBA" id="ARBA00022833"/>
    </source>
</evidence>
<evidence type="ECO:0000256" key="2">
    <source>
        <dbReference type="ARBA" id="ARBA00004496"/>
    </source>
</evidence>
<dbReference type="GO" id="GO:0004177">
    <property type="term" value="F:aminopeptidase activity"/>
    <property type="evidence" value="ECO:0007669"/>
    <property type="project" value="UniProtKB-KW"/>
</dbReference>
<dbReference type="FunFam" id="3.30.540.30:FF:000001">
    <property type="entry name" value="Dipeptidyl peptidase 3"/>
    <property type="match status" value="1"/>
</dbReference>
<dbReference type="GO" id="GO:0008239">
    <property type="term" value="F:dipeptidyl-peptidase activity"/>
    <property type="evidence" value="ECO:0007669"/>
    <property type="project" value="UniProtKB-UniRule"/>
</dbReference>
<evidence type="ECO:0000256" key="5">
    <source>
        <dbReference type="ARBA" id="ARBA00014713"/>
    </source>
</evidence>
<dbReference type="AlphaFoldDB" id="A0A0R3UB74"/>
<sequence length="726" mass="81413">MGSEYVHVPCDILPLDCKSFDLLSDVEKRYLCLLDEIAWIGGLIDLIQLSPEAAGIFLLGQSIFEKQTVSELSDAARSAGINDADISAFVSYFASIYGNLGNYLSFGDTKFIPGLSEKAFTAIVAVSDAYNLSPELKNVFGQVIAAIYSLHPHRLRLAFAPEGLTTYYSGNCVREDAEIVQKYLNAKKIEGYNTRVLKSQERNCDGKFEYQITFASSESRKEIITDPCLPSTAVFKLRYGDFQELMALLVEAIEKVKEAALNTTQKSMWEEYQVSFRTGSIEAHKEGSKLWVSDKQPAVESYIGFIESYRDPYGVRGEFETFVAVVDKAMSAKFQNLVSGASKFLTLLPWPTAYEKDKFLEPDFTSLDIISFGVSGLPVGINIPNYDDIRQTFGFKNVSLGNVLKARFQDPTATFICDEDRELYATNVGQSFEIQVGLHELLGHGSGKLFRRNDDGTFNFPSSVRDLITGGDITHWYEPGETWDSKFSNIASAFEECRAECVGVYLCDVAEVLSIFDAEGKYNPGDVMYINWLSMVRSGLMGLEFFTPPTNEGDGGAWRQAHCQARFAILKVLLECTPSVLKIESVKGQDGKPDLRIHLDRSRLHSVGKPAIGDFLQKLQYYKSTGNSEEGCVFFTNHSTPTTEHLKWRQTVIDRRKPRPIYVQPVTFENPESGLVTLKNYPGTDEGIIQSFIDRYSNRRHFGPRALAALKAVWERDQQYFTTIPL</sequence>
<keyword evidence="6 15" id="KW-0031">Aminopeptidase</keyword>
<dbReference type="EC" id="3.4.14.4" evidence="4 15"/>
<dbReference type="Pfam" id="PF03571">
    <property type="entry name" value="Peptidase_M49"/>
    <property type="match status" value="1"/>
</dbReference>
<keyword evidence="19" id="KW-1185">Reference proteome</keyword>
<feature type="binding site" evidence="17">
    <location>
        <position position="444"/>
    </location>
    <ligand>
        <name>Zn(2+)</name>
        <dbReference type="ChEBI" id="CHEBI:29105"/>
        <note>catalytic</note>
    </ligand>
</feature>
<accession>A0A0R3UB74</accession>
<name>A0A0R3UB74_MESCO</name>
<comment type="subcellular location">
    <subcellularLocation>
        <location evidence="2">Cytoplasm</location>
    </subcellularLocation>
</comment>
<dbReference type="WBParaSite" id="MCU_012520-RA">
    <property type="protein sequence ID" value="MCU_012520-RA"/>
    <property type="gene ID" value="MCU_012520"/>
</dbReference>
<dbReference type="InterPro" id="IPR005317">
    <property type="entry name" value="Dipeptidyl-peptase3"/>
</dbReference>
<feature type="binding site" evidence="17">
    <location>
        <position position="439"/>
    </location>
    <ligand>
        <name>Zn(2+)</name>
        <dbReference type="ChEBI" id="CHEBI:29105"/>
        <note>catalytic</note>
    </ligand>
</feature>
<evidence type="ECO:0000256" key="13">
    <source>
        <dbReference type="ARBA" id="ARBA00031288"/>
    </source>
</evidence>
<evidence type="ECO:0000256" key="3">
    <source>
        <dbReference type="ARBA" id="ARBA00010200"/>
    </source>
</evidence>
<keyword evidence="9 15" id="KW-0479">Metal-binding</keyword>
<gene>
    <name evidence="18" type="ORF">MCOS_LOCUS4173</name>
</gene>
<evidence type="ECO:0000256" key="8">
    <source>
        <dbReference type="ARBA" id="ARBA00022670"/>
    </source>
</evidence>
<comment type="cofactor">
    <cofactor evidence="15 17">
        <name>Zn(2+)</name>
        <dbReference type="ChEBI" id="CHEBI:29105"/>
    </cofactor>
    <text evidence="15 17">Binds 1 zinc ion per subunit.</text>
</comment>
<keyword evidence="12 15" id="KW-0482">Metalloprotease</keyword>
<keyword evidence="10 15" id="KW-0378">Hydrolase</keyword>
<comment type="similarity">
    <text evidence="3 15">Belongs to the peptidase M49 family.</text>
</comment>
<reference evidence="20" key="2">
    <citation type="submission" date="2019-11" db="UniProtKB">
        <authorList>
            <consortium name="WormBaseParasite"/>
        </authorList>
    </citation>
    <scope>IDENTIFICATION</scope>
</reference>
<comment type="catalytic activity">
    <reaction evidence="1 15">
        <text>Release of an N-terminal dipeptide from a peptide comprising four or more residues, with broad specificity. Also acts on dipeptidyl 2-naphthylamides.</text>
        <dbReference type="EC" id="3.4.14.4"/>
    </reaction>
</comment>
<feature type="active site" evidence="16">
    <location>
        <position position="440"/>
    </location>
</feature>
<dbReference type="FunFam" id="3.30.540.30:FF:000002">
    <property type="entry name" value="Dipeptidyl peptidase 3"/>
    <property type="match status" value="1"/>
</dbReference>
<dbReference type="OrthoDB" id="4694525at2759"/>
<evidence type="ECO:0000256" key="14">
    <source>
        <dbReference type="ARBA" id="ARBA00032119"/>
    </source>
</evidence>
<keyword evidence="11 15" id="KW-0862">Zinc</keyword>
<evidence type="ECO:0000256" key="7">
    <source>
        <dbReference type="ARBA" id="ARBA00022490"/>
    </source>
</evidence>
<organism evidence="18 19">
    <name type="scientific">Mesocestoides corti</name>
    <name type="common">Flatworm</name>
    <dbReference type="NCBI Taxonomy" id="53468"/>
    <lineage>
        <taxon>Eukaryota</taxon>
        <taxon>Metazoa</taxon>
        <taxon>Spiralia</taxon>
        <taxon>Lophotrochozoa</taxon>
        <taxon>Platyhelminthes</taxon>
        <taxon>Cestoda</taxon>
        <taxon>Eucestoda</taxon>
        <taxon>Cyclophyllidea</taxon>
        <taxon>Mesocestoididae</taxon>
        <taxon>Mesocestoides</taxon>
    </lineage>
</organism>
<dbReference type="InterPro" id="IPR039461">
    <property type="entry name" value="Peptidase_M49"/>
</dbReference>
<dbReference type="EMBL" id="UXSR01001350">
    <property type="protein sequence ID" value="VDD78170.1"/>
    <property type="molecule type" value="Genomic_DNA"/>
</dbReference>
<protein>
    <recommendedName>
        <fullName evidence="5 15">Dipeptidyl peptidase 3</fullName>
        <ecNumber evidence="4 15">3.4.14.4</ecNumber>
    </recommendedName>
    <alternativeName>
        <fullName evidence="13 15">Dipeptidyl aminopeptidase III</fullName>
    </alternativeName>
    <alternativeName>
        <fullName evidence="14 15">Dipeptidyl peptidase III</fullName>
    </alternativeName>
</protein>
<dbReference type="GO" id="GO:0046872">
    <property type="term" value="F:metal ion binding"/>
    <property type="evidence" value="ECO:0007669"/>
    <property type="project" value="UniProtKB-KW"/>
</dbReference>
<dbReference type="Proteomes" id="UP000267029">
    <property type="component" value="Unassembled WGS sequence"/>
</dbReference>
<keyword evidence="8 15" id="KW-0645">Protease</keyword>
<evidence type="ECO:0000256" key="6">
    <source>
        <dbReference type="ARBA" id="ARBA00022438"/>
    </source>
</evidence>